<proteinExistence type="predicted"/>
<protein>
    <submittedName>
        <fullName evidence="1">Uncharacterized protein</fullName>
    </submittedName>
</protein>
<evidence type="ECO:0000313" key="1">
    <source>
        <dbReference type="EMBL" id="AEI79409.1"/>
    </source>
</evidence>
<dbReference type="Proteomes" id="UP000006798">
    <property type="component" value="Chromosome 2"/>
</dbReference>
<dbReference type="KEGG" id="cnc:CNE_2c04280"/>
<dbReference type="EMBL" id="CP002878">
    <property type="protein sequence ID" value="AEI79409.1"/>
    <property type="molecule type" value="Genomic_DNA"/>
</dbReference>
<organism evidence="1 2">
    <name type="scientific">Cupriavidus necator (strain ATCC 43291 / DSM 13513 / CCUG 52238 / LMG 8453 / N-1)</name>
    <name type="common">Ralstonia eutropha</name>
    <dbReference type="NCBI Taxonomy" id="1042878"/>
    <lineage>
        <taxon>Bacteria</taxon>
        <taxon>Pseudomonadati</taxon>
        <taxon>Pseudomonadota</taxon>
        <taxon>Betaproteobacteria</taxon>
        <taxon>Burkholderiales</taxon>
        <taxon>Burkholderiaceae</taxon>
        <taxon>Cupriavidus</taxon>
    </lineage>
</organism>
<reference evidence="1 2" key="1">
    <citation type="journal article" date="2011" name="J. Bacteriol.">
        <title>Complete genome sequence of the type strain Cupriavidus necator N-1.</title>
        <authorList>
            <person name="Poehlein A."/>
            <person name="Kusian B."/>
            <person name="Friedrich B."/>
            <person name="Daniel R."/>
            <person name="Bowien B."/>
        </authorList>
    </citation>
    <scope>NUCLEOTIDE SEQUENCE [LARGE SCALE GENOMIC DNA]</scope>
    <source>
        <strain evidence="2">ATCC 43291 / DSM 13513 / CCUG 52238 / LMG 8453 / N-1</strain>
    </source>
</reference>
<evidence type="ECO:0000313" key="2">
    <source>
        <dbReference type="Proteomes" id="UP000006798"/>
    </source>
</evidence>
<dbReference type="HOGENOM" id="CLU_2971826_0_0_4"/>
<sequence>MGTCGCCDEEYFYLKVKVTFPGVPRRTERKTTSRSDATWPELLFPRGGTLAQSSKMLA</sequence>
<accession>F8GQD7</accession>
<gene>
    <name evidence="1" type="ordered locus">CNE_2c04280</name>
</gene>
<name>F8GQD7_CUPNN</name>
<dbReference type="AlphaFoldDB" id="F8GQD7"/>